<dbReference type="GO" id="GO:0008745">
    <property type="term" value="F:N-acetylmuramoyl-L-alanine amidase activity"/>
    <property type="evidence" value="ECO:0007669"/>
    <property type="project" value="UniProtKB-EC"/>
</dbReference>
<organism evidence="6 7">
    <name type="scientific">Paramaledivibacter caminithermalis (strain DSM 15212 / CIP 107654 / DViRD3)</name>
    <name type="common">Clostridium caminithermale</name>
    <dbReference type="NCBI Taxonomy" id="1121301"/>
    <lineage>
        <taxon>Bacteria</taxon>
        <taxon>Bacillati</taxon>
        <taxon>Bacillota</taxon>
        <taxon>Clostridia</taxon>
        <taxon>Peptostreptococcales</taxon>
        <taxon>Caminicellaceae</taxon>
        <taxon>Paramaledivibacter</taxon>
    </lineage>
</organism>
<feature type="domain" description="N-acetylmuramoyl-L-alanine amidase" evidence="5">
    <location>
        <begin position="10"/>
        <end position="129"/>
    </location>
</feature>
<evidence type="ECO:0000256" key="4">
    <source>
        <dbReference type="ARBA" id="ARBA00023316"/>
    </source>
</evidence>
<dbReference type="GO" id="GO:0071555">
    <property type="term" value="P:cell wall organization"/>
    <property type="evidence" value="ECO:0007669"/>
    <property type="project" value="UniProtKB-KW"/>
</dbReference>
<dbReference type="Gene3D" id="3.40.80.10">
    <property type="entry name" value="Peptidoglycan recognition protein-like"/>
    <property type="match status" value="1"/>
</dbReference>
<dbReference type="SMART" id="SM00644">
    <property type="entry name" value="Ami_2"/>
    <property type="match status" value="1"/>
</dbReference>
<dbReference type="OrthoDB" id="9794294at2"/>
<evidence type="ECO:0000256" key="2">
    <source>
        <dbReference type="ARBA" id="ARBA00011901"/>
    </source>
</evidence>
<dbReference type="Pfam" id="PF01510">
    <property type="entry name" value="Amidase_2"/>
    <property type="match status" value="1"/>
</dbReference>
<reference evidence="6 7" key="1">
    <citation type="submission" date="2016-11" db="EMBL/GenBank/DDBJ databases">
        <authorList>
            <person name="Jaros S."/>
            <person name="Januszkiewicz K."/>
            <person name="Wedrychowicz H."/>
        </authorList>
    </citation>
    <scope>NUCLEOTIDE SEQUENCE [LARGE SCALE GENOMIC DNA]</scope>
    <source>
        <strain evidence="6 7">DSM 15212</strain>
    </source>
</reference>
<evidence type="ECO:0000256" key="3">
    <source>
        <dbReference type="ARBA" id="ARBA00022801"/>
    </source>
</evidence>
<keyword evidence="3" id="KW-0378">Hydrolase</keyword>
<dbReference type="Proteomes" id="UP000184465">
    <property type="component" value="Unassembled WGS sequence"/>
</dbReference>
<keyword evidence="4" id="KW-0961">Cell wall biogenesis/degradation</keyword>
<dbReference type="GO" id="GO:0009253">
    <property type="term" value="P:peptidoglycan catabolic process"/>
    <property type="evidence" value="ECO:0007669"/>
    <property type="project" value="InterPro"/>
</dbReference>
<dbReference type="InterPro" id="IPR036505">
    <property type="entry name" value="Amidase/PGRP_sf"/>
</dbReference>
<dbReference type="STRING" id="1121301.SAMN02745912_03469"/>
<dbReference type="EMBL" id="FRAG01000072">
    <property type="protein sequence ID" value="SHK49194.1"/>
    <property type="molecule type" value="Genomic_DNA"/>
</dbReference>
<accession>A0A1M6SWX5</accession>
<gene>
    <name evidence="6" type="ORF">SAMN02745912_03469</name>
</gene>
<keyword evidence="7" id="KW-1185">Reference proteome</keyword>
<dbReference type="InterPro" id="IPR051206">
    <property type="entry name" value="NAMLAA_amidase_2"/>
</dbReference>
<dbReference type="CDD" id="cd06583">
    <property type="entry name" value="PGRP"/>
    <property type="match status" value="1"/>
</dbReference>
<name>A0A1M6SWX5_PARC5</name>
<dbReference type="GO" id="GO:0009254">
    <property type="term" value="P:peptidoglycan turnover"/>
    <property type="evidence" value="ECO:0007669"/>
    <property type="project" value="TreeGrafter"/>
</dbReference>
<dbReference type="SUPFAM" id="SSF55846">
    <property type="entry name" value="N-acetylmuramoyl-L-alanine amidase-like"/>
    <property type="match status" value="1"/>
</dbReference>
<evidence type="ECO:0000313" key="7">
    <source>
        <dbReference type="Proteomes" id="UP000184465"/>
    </source>
</evidence>
<sequence>MVKVTKKLIKYNYSLGNDIKYIVIHDTGNKRKGADAFNHYRYFNRKNRRASAHYFVDDKEIIQTVEDFNVSWHCGDGKGKYGITNHNSIGIEICINEDGDYEKAVDNTIDLVKCLMEKYDIPLDRVVRHYDA</sequence>
<evidence type="ECO:0000313" key="6">
    <source>
        <dbReference type="EMBL" id="SHK49194.1"/>
    </source>
</evidence>
<dbReference type="RefSeq" id="WP_131821328.1">
    <property type="nucleotide sequence ID" value="NZ_FRAG01000072.1"/>
</dbReference>
<dbReference type="InterPro" id="IPR002502">
    <property type="entry name" value="Amidase_domain"/>
</dbReference>
<evidence type="ECO:0000256" key="1">
    <source>
        <dbReference type="ARBA" id="ARBA00001561"/>
    </source>
</evidence>
<comment type="catalytic activity">
    <reaction evidence="1">
        <text>Hydrolyzes the link between N-acetylmuramoyl residues and L-amino acid residues in certain cell-wall glycopeptides.</text>
        <dbReference type="EC" id="3.5.1.28"/>
    </reaction>
</comment>
<dbReference type="PANTHER" id="PTHR30417">
    <property type="entry name" value="N-ACETYLMURAMOYL-L-ALANINE AMIDASE AMID"/>
    <property type="match status" value="1"/>
</dbReference>
<protein>
    <recommendedName>
        <fullName evidence="2">N-acetylmuramoyl-L-alanine amidase</fullName>
        <ecNumber evidence="2">3.5.1.28</ecNumber>
    </recommendedName>
</protein>
<feature type="non-terminal residue" evidence="6">
    <location>
        <position position="132"/>
    </location>
</feature>
<dbReference type="PANTHER" id="PTHR30417:SF1">
    <property type="entry name" value="N-ACETYLMURAMOYL-L-ALANINE AMIDASE AMID"/>
    <property type="match status" value="1"/>
</dbReference>
<evidence type="ECO:0000259" key="5">
    <source>
        <dbReference type="SMART" id="SM00644"/>
    </source>
</evidence>
<proteinExistence type="predicted"/>
<dbReference type="EC" id="3.5.1.28" evidence="2"/>
<dbReference type="AlphaFoldDB" id="A0A1M6SWX5"/>